<keyword evidence="6 10" id="KW-0560">Oxidoreductase</keyword>
<feature type="transmembrane region" description="Helical" evidence="11">
    <location>
        <begin position="15"/>
        <end position="33"/>
    </location>
</feature>
<dbReference type="PROSITE" id="PS00086">
    <property type="entry name" value="CYTOCHROME_P450"/>
    <property type="match status" value="1"/>
</dbReference>
<evidence type="ECO:0000256" key="6">
    <source>
        <dbReference type="ARBA" id="ARBA00023002"/>
    </source>
</evidence>
<dbReference type="Pfam" id="PF00067">
    <property type="entry name" value="p450"/>
    <property type="match status" value="1"/>
</dbReference>
<evidence type="ECO:0000256" key="11">
    <source>
        <dbReference type="SAM" id="Phobius"/>
    </source>
</evidence>
<keyword evidence="11" id="KW-1133">Transmembrane helix</keyword>
<evidence type="ECO:0000256" key="8">
    <source>
        <dbReference type="ARBA" id="ARBA00023033"/>
    </source>
</evidence>
<evidence type="ECO:0000256" key="2">
    <source>
        <dbReference type="ARBA" id="ARBA00005179"/>
    </source>
</evidence>
<organism evidence="12 13">
    <name type="scientific">Sphaerobolus stellatus (strain SS14)</name>
    <dbReference type="NCBI Taxonomy" id="990650"/>
    <lineage>
        <taxon>Eukaryota</taxon>
        <taxon>Fungi</taxon>
        <taxon>Dikarya</taxon>
        <taxon>Basidiomycota</taxon>
        <taxon>Agaricomycotina</taxon>
        <taxon>Agaricomycetes</taxon>
        <taxon>Phallomycetidae</taxon>
        <taxon>Geastrales</taxon>
        <taxon>Sphaerobolaceae</taxon>
        <taxon>Sphaerobolus</taxon>
    </lineage>
</organism>
<keyword evidence="4 9" id="KW-0349">Heme</keyword>
<dbReference type="InterPro" id="IPR002401">
    <property type="entry name" value="Cyt_P450_E_grp-I"/>
</dbReference>
<evidence type="ECO:0000313" key="12">
    <source>
        <dbReference type="EMBL" id="KIJ42237.1"/>
    </source>
</evidence>
<keyword evidence="5 9" id="KW-0479">Metal-binding</keyword>
<dbReference type="SUPFAM" id="SSF48264">
    <property type="entry name" value="Cytochrome P450"/>
    <property type="match status" value="1"/>
</dbReference>
<keyword evidence="8 10" id="KW-0503">Monooxygenase</keyword>
<dbReference type="CDD" id="cd11065">
    <property type="entry name" value="CYP64-like"/>
    <property type="match status" value="1"/>
</dbReference>
<dbReference type="GO" id="GO:0016705">
    <property type="term" value="F:oxidoreductase activity, acting on paired donors, with incorporation or reduction of molecular oxygen"/>
    <property type="evidence" value="ECO:0007669"/>
    <property type="project" value="InterPro"/>
</dbReference>
<dbReference type="InterPro" id="IPR050364">
    <property type="entry name" value="Cytochrome_P450_fung"/>
</dbReference>
<sequence>MHFGELFSLHLPPSWWSLDVSAICIFFIFLYSLRKWIRKQYLPPGPKGWPIIGNVLDLPKEKEWLKFTQWKETYGDIVYLSIMGSSVIILNSAEIAHEILFKKSNIYSERPHLTMAGELVGWNNTIVLRPYGPSHRYMRRLMHQSITPEMWPIQEKASAKFLRSLLLDPQSFREHIRYMAGSIILKMTYGYDVMKPGEGKDPFVDLAEIAISEFSAGSTAGAFLVDFIPWLKYIPIWFPGASFQRIAAEWRKDLEKMTDTSFLWTKKQVAAGTAAPSLVSIHVPEVKSSEEEELLKWAASSMYGGGADTTVSAITSFFLCMCLNPGIQAKAQAELDQVIGNGRLPVISDRKSLPYVEAVMKELFRWAPVAPAGVPHQLTKDDNYNGYHIPEGSIIVSNIWAMMRDPKYFTNPDEFRPERFLEEKRDNSPHADPLQIVFGFGRRVCPGQRLAESSVFLAVATTLMTFNIEKEMDLVTGNSIEPTVDVIPGTIVQPVPFPCRITPRSRKAIELVEKAVF</sequence>
<proteinExistence type="inferred from homology"/>
<evidence type="ECO:0008006" key="14">
    <source>
        <dbReference type="Google" id="ProtNLM"/>
    </source>
</evidence>
<reference evidence="12 13" key="1">
    <citation type="submission" date="2014-06" db="EMBL/GenBank/DDBJ databases">
        <title>Evolutionary Origins and Diversification of the Mycorrhizal Mutualists.</title>
        <authorList>
            <consortium name="DOE Joint Genome Institute"/>
            <consortium name="Mycorrhizal Genomics Consortium"/>
            <person name="Kohler A."/>
            <person name="Kuo A."/>
            <person name="Nagy L.G."/>
            <person name="Floudas D."/>
            <person name="Copeland A."/>
            <person name="Barry K.W."/>
            <person name="Cichocki N."/>
            <person name="Veneault-Fourrey C."/>
            <person name="LaButti K."/>
            <person name="Lindquist E.A."/>
            <person name="Lipzen A."/>
            <person name="Lundell T."/>
            <person name="Morin E."/>
            <person name="Murat C."/>
            <person name="Riley R."/>
            <person name="Ohm R."/>
            <person name="Sun H."/>
            <person name="Tunlid A."/>
            <person name="Henrissat B."/>
            <person name="Grigoriev I.V."/>
            <person name="Hibbett D.S."/>
            <person name="Martin F."/>
        </authorList>
    </citation>
    <scope>NUCLEOTIDE SEQUENCE [LARGE SCALE GENOMIC DNA]</scope>
    <source>
        <strain evidence="12 13">SS14</strain>
    </source>
</reference>
<gene>
    <name evidence="12" type="ORF">M422DRAFT_171280</name>
</gene>
<comment type="pathway">
    <text evidence="2">Secondary metabolite biosynthesis.</text>
</comment>
<dbReference type="PRINTS" id="PR00385">
    <property type="entry name" value="P450"/>
</dbReference>
<dbReference type="PANTHER" id="PTHR46300:SF7">
    <property type="entry name" value="P450, PUTATIVE (EUROFUNG)-RELATED"/>
    <property type="match status" value="1"/>
</dbReference>
<evidence type="ECO:0000256" key="10">
    <source>
        <dbReference type="RuleBase" id="RU000461"/>
    </source>
</evidence>
<evidence type="ECO:0000256" key="9">
    <source>
        <dbReference type="PIRSR" id="PIRSR602401-1"/>
    </source>
</evidence>
<dbReference type="GO" id="GO:0020037">
    <property type="term" value="F:heme binding"/>
    <property type="evidence" value="ECO:0007669"/>
    <property type="project" value="InterPro"/>
</dbReference>
<evidence type="ECO:0000256" key="3">
    <source>
        <dbReference type="ARBA" id="ARBA00010617"/>
    </source>
</evidence>
<accession>A0A0C9VKM3</accession>
<comment type="cofactor">
    <cofactor evidence="1 9">
        <name>heme</name>
        <dbReference type="ChEBI" id="CHEBI:30413"/>
    </cofactor>
</comment>
<dbReference type="EMBL" id="KN837131">
    <property type="protein sequence ID" value="KIJ42237.1"/>
    <property type="molecule type" value="Genomic_DNA"/>
</dbReference>
<dbReference type="GO" id="GO:0004497">
    <property type="term" value="F:monooxygenase activity"/>
    <property type="evidence" value="ECO:0007669"/>
    <property type="project" value="UniProtKB-KW"/>
</dbReference>
<evidence type="ECO:0000256" key="4">
    <source>
        <dbReference type="ARBA" id="ARBA00022617"/>
    </source>
</evidence>
<dbReference type="GO" id="GO:0005506">
    <property type="term" value="F:iron ion binding"/>
    <property type="evidence" value="ECO:0007669"/>
    <property type="project" value="InterPro"/>
</dbReference>
<evidence type="ECO:0000256" key="5">
    <source>
        <dbReference type="ARBA" id="ARBA00022723"/>
    </source>
</evidence>
<dbReference type="PRINTS" id="PR00463">
    <property type="entry name" value="EP450I"/>
</dbReference>
<name>A0A0C9VKM3_SPHS4</name>
<dbReference type="Gene3D" id="1.10.630.10">
    <property type="entry name" value="Cytochrome P450"/>
    <property type="match status" value="1"/>
</dbReference>
<evidence type="ECO:0000256" key="7">
    <source>
        <dbReference type="ARBA" id="ARBA00023004"/>
    </source>
</evidence>
<dbReference type="AlphaFoldDB" id="A0A0C9VKM3"/>
<dbReference type="PANTHER" id="PTHR46300">
    <property type="entry name" value="P450, PUTATIVE (EUROFUNG)-RELATED-RELATED"/>
    <property type="match status" value="1"/>
</dbReference>
<dbReference type="InterPro" id="IPR017972">
    <property type="entry name" value="Cyt_P450_CS"/>
</dbReference>
<keyword evidence="11" id="KW-0812">Transmembrane</keyword>
<keyword evidence="13" id="KW-1185">Reference proteome</keyword>
<dbReference type="HOGENOM" id="CLU_001570_2_3_1"/>
<protein>
    <recommendedName>
        <fullName evidence="14">Cytochrome P450</fullName>
    </recommendedName>
</protein>
<feature type="binding site" description="axial binding residue" evidence="9">
    <location>
        <position position="445"/>
    </location>
    <ligand>
        <name>heme</name>
        <dbReference type="ChEBI" id="CHEBI:30413"/>
    </ligand>
    <ligandPart>
        <name>Fe</name>
        <dbReference type="ChEBI" id="CHEBI:18248"/>
    </ligandPart>
</feature>
<dbReference type="OrthoDB" id="2789670at2759"/>
<evidence type="ECO:0000313" key="13">
    <source>
        <dbReference type="Proteomes" id="UP000054279"/>
    </source>
</evidence>
<comment type="similarity">
    <text evidence="3 10">Belongs to the cytochrome P450 family.</text>
</comment>
<evidence type="ECO:0000256" key="1">
    <source>
        <dbReference type="ARBA" id="ARBA00001971"/>
    </source>
</evidence>
<dbReference type="Proteomes" id="UP000054279">
    <property type="component" value="Unassembled WGS sequence"/>
</dbReference>
<dbReference type="InterPro" id="IPR036396">
    <property type="entry name" value="Cyt_P450_sf"/>
</dbReference>
<keyword evidence="7 9" id="KW-0408">Iron</keyword>
<keyword evidence="11" id="KW-0472">Membrane</keyword>
<dbReference type="InterPro" id="IPR001128">
    <property type="entry name" value="Cyt_P450"/>
</dbReference>